<dbReference type="InterPro" id="IPR001995">
    <property type="entry name" value="Peptidase_A2_cat"/>
</dbReference>
<accession>A0AAV4BP17</accession>
<dbReference type="EMBL" id="BLXT01005178">
    <property type="protein sequence ID" value="GFO20533.1"/>
    <property type="molecule type" value="Genomic_DNA"/>
</dbReference>
<keyword evidence="4" id="KW-1185">Reference proteome</keyword>
<gene>
    <name evidence="3" type="ORF">PoB_004703800</name>
</gene>
<organism evidence="3 4">
    <name type="scientific">Plakobranchus ocellatus</name>
    <dbReference type="NCBI Taxonomy" id="259542"/>
    <lineage>
        <taxon>Eukaryota</taxon>
        <taxon>Metazoa</taxon>
        <taxon>Spiralia</taxon>
        <taxon>Lophotrochozoa</taxon>
        <taxon>Mollusca</taxon>
        <taxon>Gastropoda</taxon>
        <taxon>Heterobranchia</taxon>
        <taxon>Euthyneura</taxon>
        <taxon>Panpulmonata</taxon>
        <taxon>Sacoglossa</taxon>
        <taxon>Placobranchoidea</taxon>
        <taxon>Plakobranchidae</taxon>
        <taxon>Plakobranchus</taxon>
    </lineage>
</organism>
<dbReference type="GO" id="GO:0004190">
    <property type="term" value="F:aspartic-type endopeptidase activity"/>
    <property type="evidence" value="ECO:0007669"/>
    <property type="project" value="InterPro"/>
</dbReference>
<evidence type="ECO:0000259" key="2">
    <source>
        <dbReference type="PROSITE" id="PS50175"/>
    </source>
</evidence>
<keyword evidence="1" id="KW-0378">Hydrolase</keyword>
<reference evidence="3 4" key="1">
    <citation type="journal article" date="2021" name="Elife">
        <title>Chloroplast acquisition without the gene transfer in kleptoplastic sea slugs, Plakobranchus ocellatus.</title>
        <authorList>
            <person name="Maeda T."/>
            <person name="Takahashi S."/>
            <person name="Yoshida T."/>
            <person name="Shimamura S."/>
            <person name="Takaki Y."/>
            <person name="Nagai Y."/>
            <person name="Toyoda A."/>
            <person name="Suzuki Y."/>
            <person name="Arimoto A."/>
            <person name="Ishii H."/>
            <person name="Satoh N."/>
            <person name="Nishiyama T."/>
            <person name="Hasebe M."/>
            <person name="Maruyama T."/>
            <person name="Minagawa J."/>
            <person name="Obokata J."/>
            <person name="Shigenobu S."/>
        </authorList>
    </citation>
    <scope>NUCLEOTIDE SEQUENCE [LARGE SCALE GENOMIC DNA]</scope>
</reference>
<dbReference type="SUPFAM" id="SSF50630">
    <property type="entry name" value="Acid proteases"/>
    <property type="match status" value="1"/>
</dbReference>
<name>A0AAV4BP17_9GAST</name>
<comment type="caution">
    <text evidence="3">The sequence shown here is derived from an EMBL/GenBank/DDBJ whole genome shotgun (WGS) entry which is preliminary data.</text>
</comment>
<sequence length="139" mass="15182">MPKLKGRPLKSRINDAFLGPVYEIGVQFKLDTGAASSVIGSHGTNSAQVKPPEKILRGSGGIQLNTLEFTEKTLTYEGKSAREKPYVVKGLTISLLCGSACNELELITKIGEVRRKSKVKDKPDFPKEFPQLFSGWGCL</sequence>
<dbReference type="Gene3D" id="2.40.70.10">
    <property type="entry name" value="Acid Proteases"/>
    <property type="match status" value="1"/>
</dbReference>
<feature type="domain" description="Peptidase A2" evidence="2">
    <location>
        <begin position="26"/>
        <end position="61"/>
    </location>
</feature>
<evidence type="ECO:0000256" key="1">
    <source>
        <dbReference type="ARBA" id="ARBA00022801"/>
    </source>
</evidence>
<dbReference type="Proteomes" id="UP000735302">
    <property type="component" value="Unassembled WGS sequence"/>
</dbReference>
<evidence type="ECO:0000313" key="4">
    <source>
        <dbReference type="Proteomes" id="UP000735302"/>
    </source>
</evidence>
<dbReference type="PROSITE" id="PS50175">
    <property type="entry name" value="ASP_PROT_RETROV"/>
    <property type="match status" value="1"/>
</dbReference>
<protein>
    <submittedName>
        <fullName evidence="3">Pol polyprotein</fullName>
    </submittedName>
</protein>
<evidence type="ECO:0000313" key="3">
    <source>
        <dbReference type="EMBL" id="GFO20533.1"/>
    </source>
</evidence>
<dbReference type="GO" id="GO:0006508">
    <property type="term" value="P:proteolysis"/>
    <property type="evidence" value="ECO:0007669"/>
    <property type="project" value="InterPro"/>
</dbReference>
<proteinExistence type="predicted"/>
<dbReference type="InterPro" id="IPR021109">
    <property type="entry name" value="Peptidase_aspartic_dom_sf"/>
</dbReference>
<dbReference type="AlphaFoldDB" id="A0AAV4BP17"/>